<evidence type="ECO:0000313" key="2">
    <source>
        <dbReference type="Proteomes" id="UP001378188"/>
    </source>
</evidence>
<dbReference type="Proteomes" id="UP001378188">
    <property type="component" value="Unassembled WGS sequence"/>
</dbReference>
<keyword evidence="2" id="KW-1185">Reference proteome</keyword>
<evidence type="ECO:0000313" key="1">
    <source>
        <dbReference type="EMBL" id="MEJ8573678.1"/>
    </source>
</evidence>
<dbReference type="AlphaFoldDB" id="A0AAW9S0J8"/>
<proteinExistence type="predicted"/>
<sequence>MLRFKVTTVGASSGFILTKEAMARLRVKKGDIVYLTEAPDGGYRITPYDPDFERQMERAEEIMGEDRDILRALAK</sequence>
<dbReference type="InterPro" id="IPR037914">
    <property type="entry name" value="SpoVT-AbrB_sf"/>
</dbReference>
<dbReference type="RefSeq" id="WP_340331378.1">
    <property type="nucleotide sequence ID" value="NZ_JAZHOF010000008.1"/>
</dbReference>
<name>A0AAW9S0J8_9HYPH</name>
<dbReference type="SUPFAM" id="SSF89447">
    <property type="entry name" value="AbrB/MazE/MraZ-like"/>
    <property type="match status" value="1"/>
</dbReference>
<organism evidence="1 2">
    <name type="scientific">Microbaculum marinum</name>
    <dbReference type="NCBI Taxonomy" id="1764581"/>
    <lineage>
        <taxon>Bacteria</taxon>
        <taxon>Pseudomonadati</taxon>
        <taxon>Pseudomonadota</taxon>
        <taxon>Alphaproteobacteria</taxon>
        <taxon>Hyphomicrobiales</taxon>
        <taxon>Tepidamorphaceae</taxon>
        <taxon>Microbaculum</taxon>
    </lineage>
</organism>
<accession>A0AAW9S0J8</accession>
<gene>
    <name evidence="1" type="ORF">V3328_19460</name>
</gene>
<comment type="caution">
    <text evidence="1">The sequence shown here is derived from an EMBL/GenBank/DDBJ whole genome shotgun (WGS) entry which is preliminary data.</text>
</comment>
<protein>
    <submittedName>
        <fullName evidence="1">Transcriptional regulator</fullName>
    </submittedName>
</protein>
<dbReference type="EMBL" id="JAZHOF010000008">
    <property type="protein sequence ID" value="MEJ8573678.1"/>
    <property type="molecule type" value="Genomic_DNA"/>
</dbReference>
<reference evidence="1 2" key="1">
    <citation type="submission" date="2024-02" db="EMBL/GenBank/DDBJ databases">
        <title>Genome analysis and characterization of Microbaculum marinisediminis sp. nov., isolated from marine sediment.</title>
        <authorList>
            <person name="Du Z.-J."/>
            <person name="Ye Y.-Q."/>
            <person name="Zhang Z.-R."/>
            <person name="Yuan S.-M."/>
            <person name="Zhang X.-Y."/>
        </authorList>
    </citation>
    <scope>NUCLEOTIDE SEQUENCE [LARGE SCALE GENOMIC DNA]</scope>
    <source>
        <strain evidence="1 2">SDUM1044001</strain>
    </source>
</reference>